<dbReference type="Proteomes" id="UP000549971">
    <property type="component" value="Unassembled WGS sequence"/>
</dbReference>
<accession>A0A7W9J1E6</accession>
<evidence type="ECO:0000313" key="3">
    <source>
        <dbReference type="EMBL" id="MBB5833529.1"/>
    </source>
</evidence>
<dbReference type="SUPFAM" id="SSF51735">
    <property type="entry name" value="NAD(P)-binding Rossmann-fold domains"/>
    <property type="match status" value="1"/>
</dbReference>
<keyword evidence="4" id="KW-1185">Reference proteome</keyword>
<dbReference type="GO" id="GO:0000166">
    <property type="term" value="F:nucleotide binding"/>
    <property type="evidence" value="ECO:0007669"/>
    <property type="project" value="InterPro"/>
</dbReference>
<sequence>MTTPPVRLGIIGLGAMGARVLQIASTHPEYDVVAAADLNPSTVSQYAEHHPSIRFTTTPTEVIAADVDAVYIATPPATHADLTEAAFTAGHAVFCEKPLSISLADGRRMLAAATTSGRAAAVNFALSDRRATLYLEEVLRSGLERSLPGRLAAGAGTGEGEAPAVGLGVGEGEARAVGLGVGEGEARAVGLGVGEGEARAVGLGVGEGEARAIGVGTGEGEAPAVGLGVGEVRAVEIRLAFPVWPRAFQASAGWLGERPQGGFVREVFSHFAYLTDRLIGPLVPVDLHLEHRGPGSEVAAFGLYRAADVPVQVSGVVAGPTTYEWIVRGSQRSYLLRDWQHLFVAEGKDWESVELPGEQGGEETRLSLFAEAVRGNHPANLADFATAYRVQRAVEAWHTA</sequence>
<dbReference type="Gene3D" id="3.30.360.10">
    <property type="entry name" value="Dihydrodipicolinate Reductase, domain 2"/>
    <property type="match status" value="1"/>
</dbReference>
<dbReference type="Gene3D" id="3.40.50.720">
    <property type="entry name" value="NAD(P)-binding Rossmann-like Domain"/>
    <property type="match status" value="1"/>
</dbReference>
<feature type="domain" description="Gfo/Idh/MocA-like oxidoreductase N-terminal" evidence="2">
    <location>
        <begin position="7"/>
        <end position="124"/>
    </location>
</feature>
<gene>
    <name evidence="3" type="ORF">HDA39_000263</name>
</gene>
<dbReference type="InterPro" id="IPR036291">
    <property type="entry name" value="NAD(P)-bd_dom_sf"/>
</dbReference>
<evidence type="ECO:0000313" key="4">
    <source>
        <dbReference type="Proteomes" id="UP000549971"/>
    </source>
</evidence>
<dbReference type="EMBL" id="JACHMY010000001">
    <property type="protein sequence ID" value="MBB5833529.1"/>
    <property type="molecule type" value="Genomic_DNA"/>
</dbReference>
<protein>
    <submittedName>
        <fullName evidence="3">Putative dehydrogenase</fullName>
    </submittedName>
</protein>
<dbReference type="PANTHER" id="PTHR43818">
    <property type="entry name" value="BCDNA.GH03377"/>
    <property type="match status" value="1"/>
</dbReference>
<reference evidence="3 4" key="1">
    <citation type="submission" date="2020-08" db="EMBL/GenBank/DDBJ databases">
        <title>Sequencing the genomes of 1000 actinobacteria strains.</title>
        <authorList>
            <person name="Klenk H.-P."/>
        </authorList>
    </citation>
    <scope>NUCLEOTIDE SEQUENCE [LARGE SCALE GENOMIC DNA]</scope>
    <source>
        <strain evidence="3 4">DSM 28967</strain>
    </source>
</reference>
<comment type="caution">
    <text evidence="3">The sequence shown here is derived from an EMBL/GenBank/DDBJ whole genome shotgun (WGS) entry which is preliminary data.</text>
</comment>
<keyword evidence="1" id="KW-0560">Oxidoreductase</keyword>
<dbReference type="InterPro" id="IPR000683">
    <property type="entry name" value="Gfo/Idh/MocA-like_OxRdtase_N"/>
</dbReference>
<dbReference type="InterPro" id="IPR050463">
    <property type="entry name" value="Gfo/Idh/MocA_oxidrdct_glycsds"/>
</dbReference>
<dbReference type="PANTHER" id="PTHR43818:SF11">
    <property type="entry name" value="BCDNA.GH03377"/>
    <property type="match status" value="1"/>
</dbReference>
<dbReference type="RefSeq" id="WP_337925589.1">
    <property type="nucleotide sequence ID" value="NZ_JACHMY010000001.1"/>
</dbReference>
<dbReference type="AlphaFoldDB" id="A0A7W9J1E6"/>
<evidence type="ECO:0000259" key="2">
    <source>
        <dbReference type="Pfam" id="PF01408"/>
    </source>
</evidence>
<name>A0A7W9J1E6_9ACTN</name>
<dbReference type="Pfam" id="PF01408">
    <property type="entry name" value="GFO_IDH_MocA"/>
    <property type="match status" value="1"/>
</dbReference>
<dbReference type="GO" id="GO:0016491">
    <property type="term" value="F:oxidoreductase activity"/>
    <property type="evidence" value="ECO:0007669"/>
    <property type="project" value="UniProtKB-KW"/>
</dbReference>
<organism evidence="3 4">
    <name type="scientific">Kribbella italica</name>
    <dbReference type="NCBI Taxonomy" id="1540520"/>
    <lineage>
        <taxon>Bacteria</taxon>
        <taxon>Bacillati</taxon>
        <taxon>Actinomycetota</taxon>
        <taxon>Actinomycetes</taxon>
        <taxon>Propionibacteriales</taxon>
        <taxon>Kribbellaceae</taxon>
        <taxon>Kribbella</taxon>
    </lineage>
</organism>
<evidence type="ECO:0000256" key="1">
    <source>
        <dbReference type="ARBA" id="ARBA00023002"/>
    </source>
</evidence>
<proteinExistence type="predicted"/>